<dbReference type="Pfam" id="PF00106">
    <property type="entry name" value="adh_short"/>
    <property type="match status" value="1"/>
</dbReference>
<reference evidence="3" key="1">
    <citation type="journal article" date="2020" name="Stud. Mycol.">
        <title>101 Dothideomycetes genomes: a test case for predicting lifestyles and emergence of pathogens.</title>
        <authorList>
            <person name="Haridas S."/>
            <person name="Albert R."/>
            <person name="Binder M."/>
            <person name="Bloem J."/>
            <person name="Labutti K."/>
            <person name="Salamov A."/>
            <person name="Andreopoulos B."/>
            <person name="Baker S."/>
            <person name="Barry K."/>
            <person name="Bills G."/>
            <person name="Bluhm B."/>
            <person name="Cannon C."/>
            <person name="Castanera R."/>
            <person name="Culley D."/>
            <person name="Daum C."/>
            <person name="Ezra D."/>
            <person name="Gonzalez J."/>
            <person name="Henrissat B."/>
            <person name="Kuo A."/>
            <person name="Liang C."/>
            <person name="Lipzen A."/>
            <person name="Lutzoni F."/>
            <person name="Magnuson J."/>
            <person name="Mondo S."/>
            <person name="Nolan M."/>
            <person name="Ohm R."/>
            <person name="Pangilinan J."/>
            <person name="Park H.-J."/>
            <person name="Ramirez L."/>
            <person name="Alfaro M."/>
            <person name="Sun H."/>
            <person name="Tritt A."/>
            <person name="Yoshinaga Y."/>
            <person name="Zwiers L.-H."/>
            <person name="Turgeon B."/>
            <person name="Goodwin S."/>
            <person name="Spatafora J."/>
            <person name="Crous P."/>
            <person name="Grigoriev I."/>
        </authorList>
    </citation>
    <scope>NUCLEOTIDE SEQUENCE</scope>
    <source>
        <strain evidence="3">CBS 122367</strain>
    </source>
</reference>
<proteinExistence type="inferred from homology"/>
<evidence type="ECO:0000256" key="1">
    <source>
        <dbReference type="ARBA" id="ARBA00006484"/>
    </source>
</evidence>
<keyword evidence="2" id="KW-0560">Oxidoreductase</keyword>
<comment type="similarity">
    <text evidence="1">Belongs to the short-chain dehydrogenases/reductases (SDR) family.</text>
</comment>
<evidence type="ECO:0000313" key="4">
    <source>
        <dbReference type="Proteomes" id="UP000799291"/>
    </source>
</evidence>
<dbReference type="SUPFAM" id="SSF51735">
    <property type="entry name" value="NAD(P)-binding Rossmann-fold domains"/>
    <property type="match status" value="1"/>
</dbReference>
<dbReference type="PANTHER" id="PTHR43180:SF11">
    <property type="entry name" value="NAD(P)-BINDING PROTEIN"/>
    <property type="match status" value="1"/>
</dbReference>
<dbReference type="InterPro" id="IPR002347">
    <property type="entry name" value="SDR_fam"/>
</dbReference>
<dbReference type="PRINTS" id="PR00081">
    <property type="entry name" value="GDHRDH"/>
</dbReference>
<accession>A0A6G1J1D1</accession>
<dbReference type="OrthoDB" id="37659at2759"/>
<evidence type="ECO:0000313" key="3">
    <source>
        <dbReference type="EMBL" id="KAF2684095.1"/>
    </source>
</evidence>
<dbReference type="PANTHER" id="PTHR43180">
    <property type="entry name" value="3-OXOACYL-(ACYL-CARRIER-PROTEIN) REDUCTASE (AFU_ORTHOLOGUE AFUA_6G11210)"/>
    <property type="match status" value="1"/>
</dbReference>
<sequence>MTSITITDSDLDGIKDQVIIVTAGASSGIGLATVKRLLQHGAKVFASDLNPLPEPENSTVPFKKVDVTSWSDQLEFFKAAKEKYGRIDHVFANAGITANTMLLEDDVDENGNLLPPNMKTVNVNLIGIMYTVKLGIHYIRQNPKGGSLVLTGSASSICRFAAVDYATTKHGILGLVRALYKHPQLALRINAVAPSWTASNILPPEFVAALGEVVQPADVVARSVVLLMADEKRNGECVYSERGRFWEVENGENGFHQKVKDMMPEANVEGLLEIAEKVIQASVAAAAVAAAAPAAEKLEAKQ</sequence>
<keyword evidence="4" id="KW-1185">Reference proteome</keyword>
<dbReference type="Proteomes" id="UP000799291">
    <property type="component" value="Unassembled WGS sequence"/>
</dbReference>
<dbReference type="AlphaFoldDB" id="A0A6G1J1D1"/>
<dbReference type="GO" id="GO:0016491">
    <property type="term" value="F:oxidoreductase activity"/>
    <property type="evidence" value="ECO:0007669"/>
    <property type="project" value="UniProtKB-KW"/>
</dbReference>
<organism evidence="3 4">
    <name type="scientific">Lentithecium fluviatile CBS 122367</name>
    <dbReference type="NCBI Taxonomy" id="1168545"/>
    <lineage>
        <taxon>Eukaryota</taxon>
        <taxon>Fungi</taxon>
        <taxon>Dikarya</taxon>
        <taxon>Ascomycota</taxon>
        <taxon>Pezizomycotina</taxon>
        <taxon>Dothideomycetes</taxon>
        <taxon>Pleosporomycetidae</taxon>
        <taxon>Pleosporales</taxon>
        <taxon>Massarineae</taxon>
        <taxon>Lentitheciaceae</taxon>
        <taxon>Lentithecium</taxon>
    </lineage>
</organism>
<evidence type="ECO:0000256" key="2">
    <source>
        <dbReference type="ARBA" id="ARBA00023002"/>
    </source>
</evidence>
<dbReference type="EMBL" id="MU005582">
    <property type="protein sequence ID" value="KAF2684095.1"/>
    <property type="molecule type" value="Genomic_DNA"/>
</dbReference>
<dbReference type="Gene3D" id="3.40.50.720">
    <property type="entry name" value="NAD(P)-binding Rossmann-like Domain"/>
    <property type="match status" value="1"/>
</dbReference>
<gene>
    <name evidence="3" type="ORF">K458DRAFT_303499</name>
</gene>
<protein>
    <submittedName>
        <fullName evidence="3">NAD(P)-binding protein</fullName>
    </submittedName>
</protein>
<dbReference type="InterPro" id="IPR036291">
    <property type="entry name" value="NAD(P)-bd_dom_sf"/>
</dbReference>
<name>A0A6G1J1D1_9PLEO</name>